<dbReference type="NCBIfam" id="TIGR01841">
    <property type="entry name" value="phasin"/>
    <property type="match status" value="1"/>
</dbReference>
<sequence length="188" mass="20148">MTTLTEQFSAATKANFEAQIALFSQFANKTFEGVEKLVDLNLKATKSSLEETREATQKLLTAKDVQEFFSLSSAQAQPTVEKSLAYGRHLAGIVSTTQAELTKTAEAQLAEVNRKVISLIDEASKNAPAGSENAISFVKTTIGNFNAGYEQFTKSAKQATDALEANVSSAVDQLSQATVKATTRGSKK</sequence>
<dbReference type="Pfam" id="PF09361">
    <property type="entry name" value="Phasin_2"/>
    <property type="match status" value="1"/>
</dbReference>
<proteinExistence type="predicted"/>
<protein>
    <submittedName>
        <fullName evidence="2">Phasin (PHA-granule associated protein)</fullName>
    </submittedName>
</protein>
<feature type="domain" description="Phasin" evidence="1">
    <location>
        <begin position="6"/>
        <end position="108"/>
    </location>
</feature>
<dbReference type="EMBL" id="CP011409">
    <property type="protein sequence ID" value="AKZ63716.1"/>
    <property type="molecule type" value="Genomic_DNA"/>
</dbReference>
<evidence type="ECO:0000313" key="3">
    <source>
        <dbReference type="Proteomes" id="UP000063429"/>
    </source>
</evidence>
<dbReference type="InterPro" id="IPR018968">
    <property type="entry name" value="Phasin"/>
</dbReference>
<evidence type="ECO:0000259" key="1">
    <source>
        <dbReference type="Pfam" id="PF09361"/>
    </source>
</evidence>
<dbReference type="RefSeq" id="WP_053198535.1">
    <property type="nucleotide sequence ID" value="NZ_CP011409.1"/>
</dbReference>
<gene>
    <name evidence="2" type="ORF">F506_14515</name>
</gene>
<name>A0ABM5V2Y3_9BURK</name>
<reference evidence="3" key="1">
    <citation type="journal article" date="2015" name="Genome Announc.">
        <title>Complete Genome Sequence of Herbaspirillum hiltneri N3 (DSM 17495), Isolated from Surface-Sterilized Wheat Roots.</title>
        <authorList>
            <person name="Guizelini D."/>
            <person name="Saizaki P.M."/>
            <person name="Coimbra N.A."/>
            <person name="Weiss V.A."/>
            <person name="Faoro H."/>
            <person name="Sfeir M.Z."/>
            <person name="Baura V.A."/>
            <person name="Monteiro R.A."/>
            <person name="Chubatsu L.S."/>
            <person name="Souza E.M."/>
            <person name="Cruz L.M."/>
            <person name="Pedrosa F.O."/>
            <person name="Raittz R.T."/>
            <person name="Marchaukoski J.N."/>
            <person name="Steffens M.B."/>
        </authorList>
    </citation>
    <scope>NUCLEOTIDE SEQUENCE [LARGE SCALE GENOMIC DNA]</scope>
    <source>
        <strain evidence="3">N3</strain>
    </source>
</reference>
<evidence type="ECO:0000313" key="2">
    <source>
        <dbReference type="EMBL" id="AKZ63716.1"/>
    </source>
</evidence>
<keyword evidence="3" id="KW-1185">Reference proteome</keyword>
<dbReference type="Proteomes" id="UP000063429">
    <property type="component" value="Chromosome"/>
</dbReference>
<dbReference type="InterPro" id="IPR010127">
    <property type="entry name" value="Phasin_subfam-1"/>
</dbReference>
<organism evidence="2 3">
    <name type="scientific">Herbaspirillum hiltneri N3</name>
    <dbReference type="NCBI Taxonomy" id="1262470"/>
    <lineage>
        <taxon>Bacteria</taxon>
        <taxon>Pseudomonadati</taxon>
        <taxon>Pseudomonadota</taxon>
        <taxon>Betaproteobacteria</taxon>
        <taxon>Burkholderiales</taxon>
        <taxon>Oxalobacteraceae</taxon>
        <taxon>Herbaspirillum</taxon>
    </lineage>
</organism>
<accession>A0ABM5V2Y3</accession>